<feature type="transmembrane region" description="Helical" evidence="1">
    <location>
        <begin position="91"/>
        <end position="111"/>
    </location>
</feature>
<name>A0A5B8T263_LEUPS</name>
<feature type="transmembrane region" description="Helical" evidence="1">
    <location>
        <begin position="62"/>
        <end position="85"/>
    </location>
</feature>
<evidence type="ECO:0000313" key="2">
    <source>
        <dbReference type="EMBL" id="QEA42464.1"/>
    </source>
</evidence>
<feature type="transmembrane region" description="Helical" evidence="1">
    <location>
        <begin position="12"/>
        <end position="29"/>
    </location>
</feature>
<gene>
    <name evidence="2" type="ORF">FGL85_08115</name>
</gene>
<keyword evidence="1" id="KW-0812">Transmembrane</keyword>
<sequence>MIKEILRHVIHGFGYGSFIYMICIIFFSEQTHVDATNTLTVLVMSGLIGILSMIFDVERFSYLVALILHFIGTLMITLGAASLTLGLHEVLYAPTFWFSFLTIYIAVWVFIKINLRLKVERVNESIVKFHKRSDQ</sequence>
<organism evidence="2 3">
    <name type="scientific">Leuconostoc pseudomesenteroides</name>
    <dbReference type="NCBI Taxonomy" id="33968"/>
    <lineage>
        <taxon>Bacteria</taxon>
        <taxon>Bacillati</taxon>
        <taxon>Bacillota</taxon>
        <taxon>Bacilli</taxon>
        <taxon>Lactobacillales</taxon>
        <taxon>Lactobacillaceae</taxon>
        <taxon>Leuconostoc</taxon>
    </lineage>
</organism>
<reference evidence="2 3" key="1">
    <citation type="submission" date="2019-06" db="EMBL/GenBank/DDBJ databases">
        <title>Genome analyses of bacteria isolated from kimchi.</title>
        <authorList>
            <person name="Lee S."/>
            <person name="Ahn S."/>
            <person name="Roh S."/>
        </authorList>
    </citation>
    <scope>NUCLEOTIDE SEQUENCE [LARGE SCALE GENOMIC DNA]</scope>
    <source>
        <strain evidence="2 3">CBA3630</strain>
    </source>
</reference>
<dbReference type="AlphaFoldDB" id="A0A5B8T263"/>
<dbReference type="RefSeq" id="WP_147651707.1">
    <property type="nucleotide sequence ID" value="NZ_CP042383.1"/>
</dbReference>
<protein>
    <submittedName>
        <fullName evidence="2">DUF3021 domain-containing protein</fullName>
    </submittedName>
</protein>
<dbReference type="KEGG" id="lpse:FGL85_08115"/>
<evidence type="ECO:0000313" key="3">
    <source>
        <dbReference type="Proteomes" id="UP000321296"/>
    </source>
</evidence>
<dbReference type="InterPro" id="IPR021560">
    <property type="entry name" value="DUF3021"/>
</dbReference>
<proteinExistence type="predicted"/>
<evidence type="ECO:0000256" key="1">
    <source>
        <dbReference type="SAM" id="Phobius"/>
    </source>
</evidence>
<accession>A0A5B8T263</accession>
<keyword evidence="1" id="KW-0472">Membrane</keyword>
<dbReference type="Proteomes" id="UP000321296">
    <property type="component" value="Chromosome"/>
</dbReference>
<keyword evidence="1" id="KW-1133">Transmembrane helix</keyword>
<feature type="transmembrane region" description="Helical" evidence="1">
    <location>
        <begin position="35"/>
        <end position="55"/>
    </location>
</feature>
<dbReference type="EMBL" id="CP042383">
    <property type="protein sequence ID" value="QEA42464.1"/>
    <property type="molecule type" value="Genomic_DNA"/>
</dbReference>
<dbReference type="Pfam" id="PF11457">
    <property type="entry name" value="DUF3021"/>
    <property type="match status" value="1"/>
</dbReference>